<evidence type="ECO:0000313" key="4">
    <source>
        <dbReference type="Proteomes" id="UP000765509"/>
    </source>
</evidence>
<dbReference type="Gene3D" id="2.40.50.40">
    <property type="match status" value="1"/>
</dbReference>
<dbReference type="AlphaFoldDB" id="A0A9Q3F3I5"/>
<sequence>MEVHPPSFQSFTLGTRQDINNPKLESRDFSSNKHSISGMGSLSNSRLKAQERKIMVFVEWKGFSQDPERSTWEPTENIKNCPVLIKEFHSLYPDKPQPNSSRAGLFIVLGGERNYQT</sequence>
<dbReference type="Proteomes" id="UP000765509">
    <property type="component" value="Unassembled WGS sequence"/>
</dbReference>
<feature type="domain" description="Chromo" evidence="2">
    <location>
        <begin position="34"/>
        <end position="100"/>
    </location>
</feature>
<dbReference type="Pfam" id="PF00385">
    <property type="entry name" value="Chromo"/>
    <property type="match status" value="1"/>
</dbReference>
<proteinExistence type="predicted"/>
<feature type="compositionally biased region" description="Polar residues" evidence="1">
    <location>
        <begin position="32"/>
        <end position="46"/>
    </location>
</feature>
<dbReference type="InterPro" id="IPR000953">
    <property type="entry name" value="Chromo/chromo_shadow_dom"/>
</dbReference>
<dbReference type="EMBL" id="AVOT02037428">
    <property type="protein sequence ID" value="MBW0532109.1"/>
    <property type="molecule type" value="Genomic_DNA"/>
</dbReference>
<keyword evidence="4" id="KW-1185">Reference proteome</keyword>
<reference evidence="3" key="1">
    <citation type="submission" date="2021-03" db="EMBL/GenBank/DDBJ databases">
        <title>Draft genome sequence of rust myrtle Austropuccinia psidii MF-1, a brazilian biotype.</title>
        <authorList>
            <person name="Quecine M.C."/>
            <person name="Pachon D.M.R."/>
            <person name="Bonatelli M.L."/>
            <person name="Correr F.H."/>
            <person name="Franceschini L.M."/>
            <person name="Leite T.F."/>
            <person name="Margarido G.R.A."/>
            <person name="Almeida C.A."/>
            <person name="Ferrarezi J.A."/>
            <person name="Labate C.A."/>
        </authorList>
    </citation>
    <scope>NUCLEOTIDE SEQUENCE</scope>
    <source>
        <strain evidence="3">MF-1</strain>
    </source>
</reference>
<name>A0A9Q3F3I5_9BASI</name>
<accession>A0A9Q3F3I5</accession>
<dbReference type="SUPFAM" id="SSF54160">
    <property type="entry name" value="Chromo domain-like"/>
    <property type="match status" value="1"/>
</dbReference>
<feature type="compositionally biased region" description="Polar residues" evidence="1">
    <location>
        <begin position="7"/>
        <end position="20"/>
    </location>
</feature>
<dbReference type="InterPro" id="IPR016197">
    <property type="entry name" value="Chromo-like_dom_sf"/>
</dbReference>
<evidence type="ECO:0000256" key="1">
    <source>
        <dbReference type="SAM" id="MobiDB-lite"/>
    </source>
</evidence>
<dbReference type="PROSITE" id="PS50013">
    <property type="entry name" value="CHROMO_2"/>
    <property type="match status" value="1"/>
</dbReference>
<dbReference type="OrthoDB" id="2505288at2759"/>
<dbReference type="InterPro" id="IPR023780">
    <property type="entry name" value="Chromo_domain"/>
</dbReference>
<gene>
    <name evidence="3" type="ORF">O181_071824</name>
</gene>
<feature type="region of interest" description="Disordered" evidence="1">
    <location>
        <begin position="1"/>
        <end position="46"/>
    </location>
</feature>
<comment type="caution">
    <text evidence="3">The sequence shown here is derived from an EMBL/GenBank/DDBJ whole genome shotgun (WGS) entry which is preliminary data.</text>
</comment>
<dbReference type="GO" id="GO:0006338">
    <property type="term" value="P:chromatin remodeling"/>
    <property type="evidence" value="ECO:0007669"/>
    <property type="project" value="UniProtKB-ARBA"/>
</dbReference>
<dbReference type="CDD" id="cd00024">
    <property type="entry name" value="CD_CSD"/>
    <property type="match status" value="1"/>
</dbReference>
<evidence type="ECO:0000259" key="2">
    <source>
        <dbReference type="PROSITE" id="PS50013"/>
    </source>
</evidence>
<evidence type="ECO:0000313" key="3">
    <source>
        <dbReference type="EMBL" id="MBW0532109.1"/>
    </source>
</evidence>
<organism evidence="3 4">
    <name type="scientific">Austropuccinia psidii MF-1</name>
    <dbReference type="NCBI Taxonomy" id="1389203"/>
    <lineage>
        <taxon>Eukaryota</taxon>
        <taxon>Fungi</taxon>
        <taxon>Dikarya</taxon>
        <taxon>Basidiomycota</taxon>
        <taxon>Pucciniomycotina</taxon>
        <taxon>Pucciniomycetes</taxon>
        <taxon>Pucciniales</taxon>
        <taxon>Sphaerophragmiaceae</taxon>
        <taxon>Austropuccinia</taxon>
    </lineage>
</organism>
<protein>
    <recommendedName>
        <fullName evidence="2">Chromo domain-containing protein</fullName>
    </recommendedName>
</protein>